<dbReference type="InterPro" id="IPR000884">
    <property type="entry name" value="TSP1_rpt"/>
</dbReference>
<accession>A0A699Z897</accession>
<keyword evidence="2" id="KW-1185">Reference proteome</keyword>
<dbReference type="PROSITE" id="PS50092">
    <property type="entry name" value="TSP1"/>
    <property type="match status" value="1"/>
</dbReference>
<dbReference type="SUPFAM" id="SSF82895">
    <property type="entry name" value="TSP-1 type 1 repeat"/>
    <property type="match status" value="1"/>
</dbReference>
<dbReference type="Gene3D" id="2.20.100.10">
    <property type="entry name" value="Thrombospondin type-1 (TSP1) repeat"/>
    <property type="match status" value="1"/>
</dbReference>
<evidence type="ECO:0000313" key="2">
    <source>
        <dbReference type="Proteomes" id="UP000485058"/>
    </source>
</evidence>
<organism evidence="1 2">
    <name type="scientific">Haematococcus lacustris</name>
    <name type="common">Green alga</name>
    <name type="synonym">Haematococcus pluvialis</name>
    <dbReference type="NCBI Taxonomy" id="44745"/>
    <lineage>
        <taxon>Eukaryota</taxon>
        <taxon>Viridiplantae</taxon>
        <taxon>Chlorophyta</taxon>
        <taxon>core chlorophytes</taxon>
        <taxon>Chlorophyceae</taxon>
        <taxon>CS clade</taxon>
        <taxon>Chlamydomonadales</taxon>
        <taxon>Haematococcaceae</taxon>
        <taxon>Haematococcus</taxon>
    </lineage>
</organism>
<evidence type="ECO:0000313" key="1">
    <source>
        <dbReference type="EMBL" id="GFH18873.1"/>
    </source>
</evidence>
<dbReference type="AlphaFoldDB" id="A0A699Z897"/>
<dbReference type="InterPro" id="IPR036383">
    <property type="entry name" value="TSP1_rpt_sf"/>
</dbReference>
<name>A0A699Z897_HAELA</name>
<dbReference type="EMBL" id="BLLF01001372">
    <property type="protein sequence ID" value="GFH18873.1"/>
    <property type="molecule type" value="Genomic_DNA"/>
</dbReference>
<dbReference type="Pfam" id="PF19030">
    <property type="entry name" value="TSP1_ADAMTS"/>
    <property type="match status" value="1"/>
</dbReference>
<protein>
    <submittedName>
        <fullName evidence="1">Uncharacterized protein</fullName>
    </submittedName>
</protein>
<dbReference type="Proteomes" id="UP000485058">
    <property type="component" value="Unassembled WGS sequence"/>
</dbReference>
<comment type="caution">
    <text evidence="1">The sequence shown here is derived from an EMBL/GenBank/DDBJ whole genome shotgun (WGS) entry which is preliminary data.</text>
</comment>
<reference evidence="1 2" key="1">
    <citation type="submission" date="2020-02" db="EMBL/GenBank/DDBJ databases">
        <title>Draft genome sequence of Haematococcus lacustris strain NIES-144.</title>
        <authorList>
            <person name="Morimoto D."/>
            <person name="Nakagawa S."/>
            <person name="Yoshida T."/>
            <person name="Sawayama S."/>
        </authorList>
    </citation>
    <scope>NUCLEOTIDE SEQUENCE [LARGE SCALE GENOMIC DNA]</scope>
    <source>
        <strain evidence="1 2">NIES-144</strain>
    </source>
</reference>
<proteinExistence type="predicted"/>
<gene>
    <name evidence="1" type="ORF">HaLaN_15743</name>
</gene>
<sequence length="165" mass="16708">MQTFPQCGLCSGCLAAPAAVAPTGAWMPGAWTLCDKACGGGMQQRTLQCWVSHGPREGGAPLPCWLLAPMFTPAAAAAVAVGAHGLCQHACQCAPKRHPYVPAPVAEGVESARAFQSDALCPASTKPITSQACNSQACGLGSCPSACTAAMLGNTKCDIQCMSAQ</sequence>